<organism evidence="1 2">
    <name type="scientific">Pteropus alecto</name>
    <name type="common">Black flying fox</name>
    <dbReference type="NCBI Taxonomy" id="9402"/>
    <lineage>
        <taxon>Eukaryota</taxon>
        <taxon>Metazoa</taxon>
        <taxon>Chordata</taxon>
        <taxon>Craniata</taxon>
        <taxon>Vertebrata</taxon>
        <taxon>Euteleostomi</taxon>
        <taxon>Mammalia</taxon>
        <taxon>Eutheria</taxon>
        <taxon>Laurasiatheria</taxon>
        <taxon>Chiroptera</taxon>
        <taxon>Yinpterochiroptera</taxon>
        <taxon>Pteropodoidea</taxon>
        <taxon>Pteropodidae</taxon>
        <taxon>Pteropodinae</taxon>
        <taxon>Pteropus</taxon>
    </lineage>
</organism>
<name>L5L712_PTEAL</name>
<reference evidence="2" key="1">
    <citation type="journal article" date="2013" name="Science">
        <title>Comparative analysis of bat genomes provides insight into the evolution of flight and immunity.</title>
        <authorList>
            <person name="Zhang G."/>
            <person name="Cowled C."/>
            <person name="Shi Z."/>
            <person name="Huang Z."/>
            <person name="Bishop-Lilly K.A."/>
            <person name="Fang X."/>
            <person name="Wynne J.W."/>
            <person name="Xiong Z."/>
            <person name="Baker M.L."/>
            <person name="Zhao W."/>
            <person name="Tachedjian M."/>
            <person name="Zhu Y."/>
            <person name="Zhou P."/>
            <person name="Jiang X."/>
            <person name="Ng J."/>
            <person name="Yang L."/>
            <person name="Wu L."/>
            <person name="Xiao J."/>
            <person name="Feng Y."/>
            <person name="Chen Y."/>
            <person name="Sun X."/>
            <person name="Zhang Y."/>
            <person name="Marsh G.A."/>
            <person name="Crameri G."/>
            <person name="Broder C.C."/>
            <person name="Frey K.G."/>
            <person name="Wang L.F."/>
            <person name="Wang J."/>
        </authorList>
    </citation>
    <scope>NUCLEOTIDE SEQUENCE [LARGE SCALE GENOMIC DNA]</scope>
</reference>
<dbReference type="EMBL" id="KB030273">
    <property type="protein sequence ID" value="ELK19056.1"/>
    <property type="molecule type" value="Genomic_DNA"/>
</dbReference>
<proteinExistence type="predicted"/>
<dbReference type="AlphaFoldDB" id="L5L712"/>
<gene>
    <name evidence="1" type="ORF">PAL_GLEAN10003644</name>
</gene>
<keyword evidence="2" id="KW-1185">Reference proteome</keyword>
<evidence type="ECO:0000313" key="1">
    <source>
        <dbReference type="EMBL" id="ELK19056.1"/>
    </source>
</evidence>
<dbReference type="InParanoid" id="L5L712"/>
<sequence>MTASRCQSRRSWRGTRTCVSNPAGLGAADVCARPLAVSHWRGRRREDPWHRRVLCAVIKLSCALTRDAQKEKQRRKRRTGAVDAA</sequence>
<dbReference type="Proteomes" id="UP000010552">
    <property type="component" value="Unassembled WGS sequence"/>
</dbReference>
<evidence type="ECO:0000313" key="2">
    <source>
        <dbReference type="Proteomes" id="UP000010552"/>
    </source>
</evidence>
<protein>
    <submittedName>
        <fullName evidence="1">Uncharacterized protein</fullName>
    </submittedName>
</protein>
<accession>L5L712</accession>